<keyword evidence="1" id="KW-0285">Flavoprotein</keyword>
<dbReference type="InterPro" id="IPR036318">
    <property type="entry name" value="FAD-bd_PCMH-like_sf"/>
</dbReference>
<dbReference type="Pfam" id="PF01565">
    <property type="entry name" value="FAD_binding_4"/>
    <property type="match status" value="1"/>
</dbReference>
<organism evidence="4 5">
    <name type="scientific">Curtobacterium herbarum</name>
    <dbReference type="NCBI Taxonomy" id="150122"/>
    <lineage>
        <taxon>Bacteria</taxon>
        <taxon>Bacillati</taxon>
        <taxon>Actinomycetota</taxon>
        <taxon>Actinomycetes</taxon>
        <taxon>Micrococcales</taxon>
        <taxon>Microbacteriaceae</taxon>
        <taxon>Curtobacterium</taxon>
    </lineage>
</organism>
<dbReference type="Gene3D" id="3.30.465.10">
    <property type="match status" value="1"/>
</dbReference>
<evidence type="ECO:0000313" key="5">
    <source>
        <dbReference type="Proteomes" id="UP001501742"/>
    </source>
</evidence>
<evidence type="ECO:0000259" key="3">
    <source>
        <dbReference type="PROSITE" id="PS51387"/>
    </source>
</evidence>
<evidence type="ECO:0000256" key="1">
    <source>
        <dbReference type="ARBA" id="ARBA00022630"/>
    </source>
</evidence>
<dbReference type="InterPro" id="IPR016169">
    <property type="entry name" value="FAD-bd_PCMH_sub2"/>
</dbReference>
<gene>
    <name evidence="4" type="ORF">GCM10009627_29080</name>
</gene>
<dbReference type="InterPro" id="IPR016164">
    <property type="entry name" value="FAD-linked_Oxase-like_C"/>
</dbReference>
<dbReference type="InterPro" id="IPR006094">
    <property type="entry name" value="Oxid_FAD_bind_N"/>
</dbReference>
<evidence type="ECO:0000313" key="4">
    <source>
        <dbReference type="EMBL" id="GAA1494562.1"/>
    </source>
</evidence>
<proteinExistence type="predicted"/>
<evidence type="ECO:0000256" key="2">
    <source>
        <dbReference type="ARBA" id="ARBA00022827"/>
    </source>
</evidence>
<name>A0ABN1ZGB1_9MICO</name>
<keyword evidence="2" id="KW-0274">FAD</keyword>
<dbReference type="EMBL" id="BAAAJX010000016">
    <property type="protein sequence ID" value="GAA1494562.1"/>
    <property type="molecule type" value="Genomic_DNA"/>
</dbReference>
<dbReference type="SUPFAM" id="SSF56176">
    <property type="entry name" value="FAD-binding/transporter-associated domain-like"/>
    <property type="match status" value="1"/>
</dbReference>
<dbReference type="RefSeq" id="WP_204607149.1">
    <property type="nucleotide sequence ID" value="NZ_BAAAJX010000016.1"/>
</dbReference>
<sequence length="464" mass="48387">MTTVTPTAVPTAPVPPAALEALRAELVDLLGERGVSADQRTRERASVDEATMSPILSEQLPLGLADLVASPASADEIAATLHAAVRHGVPVTTRGKGTGNYGQGIPLHGGLVLDTSRARAVVEVGDGWITAESGTSMVALEQAAATAGQQLWMYPSTAQSTIGGFLSGGSGGTGSIAHGSNWQGFVTALDIALPGEPGLHHVEGDAAQPFVHTYGTAGVIARATVRLEPLQDWRAVYASFPSFEQALAAVRTLRGLDPVPRLVSADRAEVAATLPTDAAIVAGRASLRGIIDADTLDEARDLIGLAGGTVEDVREGLQQTTKVSMLSYNHPIWWLKRNTPDTEYFHVEVGGEALIDRIAEVEAAYPGGMLHIEAAHVGPIGMLTAPYTGAEDVYAGYPVLRDLGVRVHSPHQYYVDHGVEELLALKQQTDPDGLLNPGHVIDPALVHSGGSTASAQPAVPGFGK</sequence>
<dbReference type="PANTHER" id="PTHR11748:SF119">
    <property type="entry name" value="D-2-HYDROXYGLUTARATE DEHYDROGENASE"/>
    <property type="match status" value="1"/>
</dbReference>
<dbReference type="Proteomes" id="UP001501742">
    <property type="component" value="Unassembled WGS sequence"/>
</dbReference>
<dbReference type="PANTHER" id="PTHR11748">
    <property type="entry name" value="D-LACTATE DEHYDROGENASE"/>
    <property type="match status" value="1"/>
</dbReference>
<dbReference type="PROSITE" id="PS51387">
    <property type="entry name" value="FAD_PCMH"/>
    <property type="match status" value="1"/>
</dbReference>
<keyword evidence="5" id="KW-1185">Reference proteome</keyword>
<accession>A0ABN1ZGB1</accession>
<comment type="caution">
    <text evidence="4">The sequence shown here is derived from an EMBL/GenBank/DDBJ whole genome shotgun (WGS) entry which is preliminary data.</text>
</comment>
<dbReference type="InterPro" id="IPR016166">
    <property type="entry name" value="FAD-bd_PCMH"/>
</dbReference>
<feature type="domain" description="FAD-binding PCMH-type" evidence="3">
    <location>
        <begin position="61"/>
        <end position="230"/>
    </location>
</feature>
<reference evidence="4 5" key="1">
    <citation type="journal article" date="2019" name="Int. J. Syst. Evol. Microbiol.">
        <title>The Global Catalogue of Microorganisms (GCM) 10K type strain sequencing project: providing services to taxonomists for standard genome sequencing and annotation.</title>
        <authorList>
            <consortium name="The Broad Institute Genomics Platform"/>
            <consortium name="The Broad Institute Genome Sequencing Center for Infectious Disease"/>
            <person name="Wu L."/>
            <person name="Ma J."/>
        </authorList>
    </citation>
    <scope>NUCLEOTIDE SEQUENCE [LARGE SCALE GENOMIC DNA]</scope>
    <source>
        <strain evidence="4 5">JCM 12140</strain>
    </source>
</reference>
<protein>
    <submittedName>
        <fullName evidence="4">FAD-binding oxidoreductase</fullName>
    </submittedName>
</protein>
<dbReference type="SUPFAM" id="SSF55103">
    <property type="entry name" value="FAD-linked oxidases, C-terminal domain"/>
    <property type="match status" value="1"/>
</dbReference>